<dbReference type="AlphaFoldDB" id="A0A8H3BXC2"/>
<dbReference type="PROSITE" id="PS51257">
    <property type="entry name" value="PROKAR_LIPOPROTEIN"/>
    <property type="match status" value="1"/>
</dbReference>
<dbReference type="Pfam" id="PF08238">
    <property type="entry name" value="Sel1"/>
    <property type="match status" value="7"/>
</dbReference>
<dbReference type="PANTHER" id="PTHR11102:SF147">
    <property type="entry name" value="SEL1L ADAPTOR SUBUNIT OF ERAD E3 UBIQUITIN LIGASE"/>
    <property type="match status" value="1"/>
</dbReference>
<proteinExistence type="inferred from homology"/>
<feature type="compositionally biased region" description="Low complexity" evidence="3">
    <location>
        <begin position="579"/>
        <end position="594"/>
    </location>
</feature>
<evidence type="ECO:0000313" key="6">
    <source>
        <dbReference type="EMBL" id="CAE6466129.1"/>
    </source>
</evidence>
<keyword evidence="4" id="KW-0812">Transmembrane</keyword>
<evidence type="ECO:0000256" key="4">
    <source>
        <dbReference type="SAM" id="Phobius"/>
    </source>
</evidence>
<feature type="region of interest" description="Disordered" evidence="3">
    <location>
        <begin position="566"/>
        <end position="594"/>
    </location>
</feature>
<feature type="region of interest" description="Disordered" evidence="3">
    <location>
        <begin position="905"/>
        <end position="927"/>
    </location>
</feature>
<keyword evidence="5" id="KW-0732">Signal</keyword>
<feature type="repeat" description="TPR" evidence="2">
    <location>
        <begin position="490"/>
        <end position="523"/>
    </location>
</feature>
<dbReference type="InterPro" id="IPR050767">
    <property type="entry name" value="Sel1_AlgK"/>
</dbReference>
<feature type="chain" id="PRO_5034454616" evidence="5">
    <location>
        <begin position="28"/>
        <end position="927"/>
    </location>
</feature>
<feature type="compositionally biased region" description="Basic and acidic residues" evidence="3">
    <location>
        <begin position="813"/>
        <end position="844"/>
    </location>
</feature>
<keyword evidence="4" id="KW-1133">Transmembrane helix</keyword>
<dbReference type="InterPro" id="IPR019734">
    <property type="entry name" value="TPR_rpt"/>
</dbReference>
<feature type="region of interest" description="Disordered" evidence="3">
    <location>
        <begin position="799"/>
        <end position="873"/>
    </location>
</feature>
<feature type="compositionally biased region" description="Acidic residues" evidence="3">
    <location>
        <begin position="845"/>
        <end position="854"/>
    </location>
</feature>
<sequence>MHLTCRRRRKVLLALTLIAACSSSVTATTTGTSLASVAQESNTAQENVGTTPNEHASPEKDARSLEAQKALADALSIIKALDALPPHTASPIDATLPAWINSLFPNPSGPLASTLRIVTKLRSQQWLPSFLSSRASRDEARVRQRVSRLEGLLQRSIELGSTDAIYTLAHISVYPPVGMAVDTRRAYDLYSRHADLTGNGTSQGMLGFFYASGYGGVVPVDQAKASLYYTFGAAGGDPASQMAMGYRHWAGIGVREDCMAALEWYERASHQAMSHFLSGPPGGRTLPLKPTKLSDLAGGLYGHGASVASTGYNSLRAPITAANARAAGETWDDVLEYYTYHADRQEPDFALKLAKIYYHGSIYAGEAVGKVQRDYWRALKYFRAVARKVWLRDSLTNPLLGRKELSKDEQGVMMHTAVACAYLGKMYLRGEGVKPDARFARMWFMRGAEFGEKESHNWLGIMYRDGLLDGKPDIKKASQYFAAAAGQDLSDAQVNYGKIYYERKDYTNAIPFFENAIRHAAPFEAYYYLADYNTQRARAGEPSSCSVAVAFHKHIAERGTWALNEGSLTLPGDEDRETASSAPPGTAGASTSSAWRQIKEDGELNFGGMGAGVAGIGEERMLRWSIESERGEEVAQNNLAFILDQDKSSLREYQKPSNDSSTRLALQHYTRSAAQRNVDALVKVADYHFYGLGTPRDVAKAVGYYSAAVDTQVSALAMWNLGWCYEYGVGVPKDYHLAKRHYDMALATNTEAYYPATFALIRLYFKSMYYTLTGGTDKNLLLLGDEGIDGEDTWDITKRLTGAGSNSKSSTNSKDKDKGQRQDEDPIKWGRQRGQELERERGEQDMDYLPEDFFDGMTTRRQNRDNGDEDDDEDDDFLETIFLVVLCALISGLVYLRGRYVQRQQREDQDQDRNAMFPLGENFGVER</sequence>
<dbReference type="InterPro" id="IPR006597">
    <property type="entry name" value="Sel1-like"/>
</dbReference>
<accession>A0A8H3BXC2</accession>
<evidence type="ECO:0000256" key="3">
    <source>
        <dbReference type="SAM" id="MobiDB-lite"/>
    </source>
</evidence>
<dbReference type="PROSITE" id="PS50005">
    <property type="entry name" value="TPR"/>
    <property type="match status" value="1"/>
</dbReference>
<keyword evidence="4" id="KW-0472">Membrane</keyword>
<feature type="transmembrane region" description="Helical" evidence="4">
    <location>
        <begin position="877"/>
        <end position="896"/>
    </location>
</feature>
<evidence type="ECO:0000256" key="5">
    <source>
        <dbReference type="SAM" id="SignalP"/>
    </source>
</evidence>
<dbReference type="Gene3D" id="1.25.40.10">
    <property type="entry name" value="Tetratricopeptide repeat domain"/>
    <property type="match status" value="3"/>
</dbReference>
<comment type="caution">
    <text evidence="6">The sequence shown here is derived from an EMBL/GenBank/DDBJ whole genome shotgun (WGS) entry which is preliminary data.</text>
</comment>
<keyword evidence="2" id="KW-0802">TPR repeat</keyword>
<dbReference type="InterPro" id="IPR011990">
    <property type="entry name" value="TPR-like_helical_dom_sf"/>
</dbReference>
<dbReference type="GO" id="GO:0005789">
    <property type="term" value="C:endoplasmic reticulum membrane"/>
    <property type="evidence" value="ECO:0007669"/>
    <property type="project" value="TreeGrafter"/>
</dbReference>
<dbReference type="EMBL" id="CAJMWX010001081">
    <property type="protein sequence ID" value="CAE6466129.1"/>
    <property type="molecule type" value="Genomic_DNA"/>
</dbReference>
<evidence type="ECO:0000313" key="7">
    <source>
        <dbReference type="Proteomes" id="UP000663888"/>
    </source>
</evidence>
<feature type="compositionally biased region" description="Polar residues" evidence="3">
    <location>
        <begin position="39"/>
        <end position="54"/>
    </location>
</feature>
<organism evidence="6 7">
    <name type="scientific">Rhizoctonia solani</name>
    <dbReference type="NCBI Taxonomy" id="456999"/>
    <lineage>
        <taxon>Eukaryota</taxon>
        <taxon>Fungi</taxon>
        <taxon>Dikarya</taxon>
        <taxon>Basidiomycota</taxon>
        <taxon>Agaricomycotina</taxon>
        <taxon>Agaricomycetes</taxon>
        <taxon>Cantharellales</taxon>
        <taxon>Ceratobasidiaceae</taxon>
        <taxon>Rhizoctonia</taxon>
    </lineage>
</organism>
<evidence type="ECO:0000256" key="1">
    <source>
        <dbReference type="ARBA" id="ARBA00038101"/>
    </source>
</evidence>
<dbReference type="GO" id="GO:0036503">
    <property type="term" value="P:ERAD pathway"/>
    <property type="evidence" value="ECO:0007669"/>
    <property type="project" value="TreeGrafter"/>
</dbReference>
<dbReference type="Proteomes" id="UP000663888">
    <property type="component" value="Unassembled WGS sequence"/>
</dbReference>
<dbReference type="SMART" id="SM00671">
    <property type="entry name" value="SEL1"/>
    <property type="match status" value="9"/>
</dbReference>
<dbReference type="SUPFAM" id="SSF81901">
    <property type="entry name" value="HCP-like"/>
    <property type="match status" value="3"/>
</dbReference>
<evidence type="ECO:0000256" key="2">
    <source>
        <dbReference type="PROSITE-ProRule" id="PRU00339"/>
    </source>
</evidence>
<gene>
    <name evidence="6" type="ORF">RDB_LOCUS98949</name>
</gene>
<dbReference type="PANTHER" id="PTHR11102">
    <property type="entry name" value="SEL-1-LIKE PROTEIN"/>
    <property type="match status" value="1"/>
</dbReference>
<comment type="similarity">
    <text evidence="1">Belongs to the sel-1 family.</text>
</comment>
<feature type="signal peptide" evidence="5">
    <location>
        <begin position="1"/>
        <end position="27"/>
    </location>
</feature>
<reference evidence="6" key="1">
    <citation type="submission" date="2021-01" db="EMBL/GenBank/DDBJ databases">
        <authorList>
            <person name="Kaushik A."/>
        </authorList>
    </citation>
    <scope>NUCLEOTIDE SEQUENCE</scope>
    <source>
        <strain evidence="6">AG4-R118</strain>
    </source>
</reference>
<name>A0A8H3BXC2_9AGAM</name>
<protein>
    <submittedName>
        <fullName evidence="6">Uncharacterized protein</fullName>
    </submittedName>
</protein>
<feature type="region of interest" description="Disordered" evidence="3">
    <location>
        <begin position="38"/>
        <end position="64"/>
    </location>
</feature>